<organism evidence="1 2">
    <name type="scientific">Microbacterium amylolyticum</name>
    <dbReference type="NCBI Taxonomy" id="936337"/>
    <lineage>
        <taxon>Bacteria</taxon>
        <taxon>Bacillati</taxon>
        <taxon>Actinomycetota</taxon>
        <taxon>Actinomycetes</taxon>
        <taxon>Micrococcales</taxon>
        <taxon>Microbacteriaceae</taxon>
        <taxon>Microbacterium</taxon>
    </lineage>
</organism>
<comment type="caution">
    <text evidence="1">The sequence shown here is derived from an EMBL/GenBank/DDBJ whole genome shotgun (WGS) entry which is preliminary data.</text>
</comment>
<dbReference type="EMBL" id="JAGIOL010000001">
    <property type="protein sequence ID" value="MBP2437635.1"/>
    <property type="molecule type" value="Genomic_DNA"/>
</dbReference>
<dbReference type="SUPFAM" id="SSF55920">
    <property type="entry name" value="Creatinase/aminopeptidase"/>
    <property type="match status" value="1"/>
</dbReference>
<keyword evidence="2" id="KW-1185">Reference proteome</keyword>
<name>A0ABS4ZK12_9MICO</name>
<dbReference type="InterPro" id="IPR036005">
    <property type="entry name" value="Creatinase/aminopeptidase-like"/>
</dbReference>
<gene>
    <name evidence="1" type="ORF">JOF34_002221</name>
</gene>
<protein>
    <submittedName>
        <fullName evidence="1">Xaa-Pro aminopeptidase</fullName>
    </submittedName>
</protein>
<keyword evidence="1" id="KW-0645">Protease</keyword>
<reference evidence="1 2" key="1">
    <citation type="submission" date="2021-03" db="EMBL/GenBank/DDBJ databases">
        <title>Sequencing the genomes of 1000 actinobacteria strains.</title>
        <authorList>
            <person name="Klenk H.-P."/>
        </authorList>
    </citation>
    <scope>NUCLEOTIDE SEQUENCE [LARGE SCALE GENOMIC DNA]</scope>
    <source>
        <strain evidence="1 2">DSM 24221</strain>
    </source>
</reference>
<sequence length="375" mass="39884">MTSSAQILVTLASRPQRRIGAAIMIIDSHLPASSDRGEKIFRLSTVLARHNAEAVRLTSAASLAWLLDGARTAIPTGGPPVFSARVDRDGTVVVRAPKNEAFRLAEEELSACRIDVVDWHAPFDEVAGDEIAESRIDIELRAARAQLLPVERDRYRTLGQDAATAMTQALLTARPAHSEHALAAAVASAMYERAIEPAVVLVAGESRSGVQHPLPTAAPLGRRAMAVATARRHGLHLSLSRWVGVGGTAPDAAIYEVEADAWEASRPGRRLGDVLTDIGISYARNGMDPDGASGWRLHHQGGPTGYAGRDPKATPSSADIVVNGGAFAWNPWVPGAKVEDTVVIDGGHVDILSTDPAWPTIAVRGRHRPAMLDLS</sequence>
<dbReference type="GO" id="GO:0004177">
    <property type="term" value="F:aminopeptidase activity"/>
    <property type="evidence" value="ECO:0007669"/>
    <property type="project" value="UniProtKB-KW"/>
</dbReference>
<dbReference type="Proteomes" id="UP001519362">
    <property type="component" value="Unassembled WGS sequence"/>
</dbReference>
<dbReference type="RefSeq" id="WP_241245064.1">
    <property type="nucleotide sequence ID" value="NZ_CP049253.1"/>
</dbReference>
<keyword evidence="1" id="KW-0031">Aminopeptidase</keyword>
<evidence type="ECO:0000313" key="1">
    <source>
        <dbReference type="EMBL" id="MBP2437635.1"/>
    </source>
</evidence>
<accession>A0ABS4ZK12</accession>
<keyword evidence="1" id="KW-0378">Hydrolase</keyword>
<dbReference type="Gene3D" id="3.90.230.10">
    <property type="entry name" value="Creatinase/methionine aminopeptidase superfamily"/>
    <property type="match status" value="1"/>
</dbReference>
<evidence type="ECO:0000313" key="2">
    <source>
        <dbReference type="Proteomes" id="UP001519362"/>
    </source>
</evidence>
<proteinExistence type="predicted"/>